<evidence type="ECO:0000259" key="8">
    <source>
        <dbReference type="Pfam" id="PF20255"/>
    </source>
</evidence>
<keyword evidence="4" id="KW-0833">Ubl conjugation pathway</keyword>
<dbReference type="EMBL" id="KQ030620">
    <property type="protein sequence ID" value="KJZ70530.1"/>
    <property type="molecule type" value="Genomic_DNA"/>
</dbReference>
<dbReference type="InterPro" id="IPR046541">
    <property type="entry name" value="DUF6606"/>
</dbReference>
<protein>
    <recommendedName>
        <fullName evidence="2">ubiquitinyl hydrolase 1</fullName>
        <ecNumber evidence="2">3.4.19.12</ecNumber>
    </recommendedName>
</protein>
<feature type="domain" description="DUF6606" evidence="8">
    <location>
        <begin position="32"/>
        <end position="299"/>
    </location>
</feature>
<evidence type="ECO:0000256" key="4">
    <source>
        <dbReference type="ARBA" id="ARBA00022786"/>
    </source>
</evidence>
<evidence type="ECO:0000256" key="1">
    <source>
        <dbReference type="ARBA" id="ARBA00000707"/>
    </source>
</evidence>
<evidence type="ECO:0000256" key="5">
    <source>
        <dbReference type="ARBA" id="ARBA00022801"/>
    </source>
</evidence>
<evidence type="ECO:0000256" key="2">
    <source>
        <dbReference type="ARBA" id="ARBA00012759"/>
    </source>
</evidence>
<reference evidence="9 10" key="1">
    <citation type="journal article" date="2014" name="Genome Biol. Evol.">
        <title>Comparative genomics and transcriptomics analyses reveal divergent lifestyle features of nematode endoparasitic fungus Hirsutella minnesotensis.</title>
        <authorList>
            <person name="Lai Y."/>
            <person name="Liu K."/>
            <person name="Zhang X."/>
            <person name="Zhang X."/>
            <person name="Li K."/>
            <person name="Wang N."/>
            <person name="Shu C."/>
            <person name="Wu Y."/>
            <person name="Wang C."/>
            <person name="Bushley K.E."/>
            <person name="Xiang M."/>
            <person name="Liu X."/>
        </authorList>
    </citation>
    <scope>NUCLEOTIDE SEQUENCE [LARGE SCALE GENOMIC DNA]</scope>
    <source>
        <strain evidence="9 10">3608</strain>
    </source>
</reference>
<dbReference type="GO" id="GO:0004843">
    <property type="term" value="F:cysteine-type deubiquitinase activity"/>
    <property type="evidence" value="ECO:0007669"/>
    <property type="project" value="UniProtKB-EC"/>
</dbReference>
<evidence type="ECO:0000313" key="10">
    <source>
        <dbReference type="Proteomes" id="UP000054481"/>
    </source>
</evidence>
<dbReference type="InterPro" id="IPR051346">
    <property type="entry name" value="OTU_Deubiquitinase"/>
</dbReference>
<dbReference type="Pfam" id="PF20255">
    <property type="entry name" value="DUF6606"/>
    <property type="match status" value="1"/>
</dbReference>
<proteinExistence type="predicted"/>
<dbReference type="EC" id="3.4.19.12" evidence="2"/>
<keyword evidence="3" id="KW-0645">Protease</keyword>
<sequence>MENLDDLDASLQRLAVTEEAAIFSRAGITYAVEHVILPTKLPQNRDDEFIALHESSLLRAVSRSLEIFAGQVGPNSREAILRAHSAIELFQTIRNDDGFIGENALLKAFQSLKDGDVLPIQVTAQNAGIIVTRDVQSVVFEPFELSPRNSDVVNTIGRLVRTFPALSVAVSNKIFQDHEFLASLSHTIAKLSIQEAAQAKPMIKKAQQMQIEERDSVDPKFVSDFLMSVLHAVGETVETRTVTKNTREEVLWSDALLPWRRSPLWLFVRVTLDLFLSRQESNAPLYKQFMVVFMSGLLQSGTDHELPSDILHCIIAKISRRLVKLDILDQSYPWLSMVKKALSTSRNHIEYRWKCIMRESAVELPPTSFSVRQVTEGTHLSLTDLDDFLEQTRSRTLLDANTSFVPSNPSLWFEKDVLPSLQNHSDFNSHAEVNHARLWEFERWITENLDSWVNARMKDRDVCDLLLVVMKDYHELAADHYSGNPEGQSIMLLTIMEIWIAADKTACAWDSMLNDFNPEIPVEILQSLLLPRRREMERLARVEHYVETRRSQAGCQTPSIFSFFGDSSSFQVRYFNKSREHQTLLRNVEELASREREEKRAEFRKLREEYNRLINLVDRAECETYTWINQRTGIMETRHYKKCQRCKNSATAASMQISVHEWPLPKNREKAKAVVFELDVPRMFRAWRDMSLYVRINVLSFEYSESDSEKTDWDLQKYLPRWYKTTPARVKAVSSTKPHRGTHRNMRMLSTVSEDAILLDNGMTYHYLDKSNSTYLTEILITDKIAQTLAFKLPKCGSLQDFLFRPNHRPDGLTPNTVISQQASCPDHLTLEEFRAMASVPFGHRIQWFNILVNLHASSLDLKKVETLLILLQTSLQAGPPQSGSVLRAAHQVPDELEFASRLLQGLSLALTRTKENWESVFALSALVLLATRLMDLTSSHTVSRQCIDFLGNCRQVTLKWMRDLQHKAKVCEDDHQRTEYHDRIFHVAHVCASSFDTGLESLSSTLEDSAEASILIETSMAIKGTFSCVIDPASVFVRMSMDRWRRLLHTCQPLFIREIIHRHSSCLDEAIRKTWSIYEGSQGWTELSSRANYWLTTLMTRNNMESHGMVLHFNLLTAEFLVNGMPLSRMPPEFEAHPSYRTFFGSMLVEVMPTTEPGMRFSAKNTHHGYTMSFGINSLCSRDFLITASKEGKIFDLVPARVFDRELPHYFVQDHVHWYNRQSETIEFRRKDQPWLSSDSSWILQRKDCHWILRKGSQTLLRPGSCVAQALAKVLNPIETELFIHISHRSDTNRLSLELRRLQIDFFQSPESN</sequence>
<organism evidence="9 10">
    <name type="scientific">Hirsutella minnesotensis 3608</name>
    <dbReference type="NCBI Taxonomy" id="1043627"/>
    <lineage>
        <taxon>Eukaryota</taxon>
        <taxon>Fungi</taxon>
        <taxon>Dikarya</taxon>
        <taxon>Ascomycota</taxon>
        <taxon>Pezizomycotina</taxon>
        <taxon>Sordariomycetes</taxon>
        <taxon>Hypocreomycetidae</taxon>
        <taxon>Hypocreales</taxon>
        <taxon>Ophiocordycipitaceae</taxon>
        <taxon>Hirsutella</taxon>
    </lineage>
</organism>
<dbReference type="PANTHER" id="PTHR13367:SF33">
    <property type="entry name" value="P-LOOP CONTAINING NUCLEOSIDE TRIPHOSPHATE HYDROLASE PROTEIN"/>
    <property type="match status" value="1"/>
</dbReference>
<dbReference type="OrthoDB" id="3182339at2759"/>
<keyword evidence="6" id="KW-0788">Thiol protease</keyword>
<gene>
    <name evidence="9" type="ORF">HIM_10074</name>
</gene>
<name>A0A0F7ZKG2_9HYPO</name>
<dbReference type="Proteomes" id="UP000054481">
    <property type="component" value="Unassembled WGS sequence"/>
</dbReference>
<feature type="coiled-coil region" evidence="7">
    <location>
        <begin position="589"/>
        <end position="623"/>
    </location>
</feature>
<accession>A0A0F7ZKG2</accession>
<keyword evidence="5" id="KW-0378">Hydrolase</keyword>
<keyword evidence="10" id="KW-1185">Reference proteome</keyword>
<evidence type="ECO:0000256" key="3">
    <source>
        <dbReference type="ARBA" id="ARBA00022670"/>
    </source>
</evidence>
<dbReference type="GO" id="GO:0006508">
    <property type="term" value="P:proteolysis"/>
    <property type="evidence" value="ECO:0007669"/>
    <property type="project" value="UniProtKB-KW"/>
</dbReference>
<evidence type="ECO:0000256" key="6">
    <source>
        <dbReference type="ARBA" id="ARBA00022807"/>
    </source>
</evidence>
<dbReference type="PANTHER" id="PTHR13367">
    <property type="entry name" value="UBIQUITIN THIOESTERASE"/>
    <property type="match status" value="1"/>
</dbReference>
<evidence type="ECO:0000256" key="7">
    <source>
        <dbReference type="SAM" id="Coils"/>
    </source>
</evidence>
<evidence type="ECO:0000313" key="9">
    <source>
        <dbReference type="EMBL" id="KJZ70530.1"/>
    </source>
</evidence>
<comment type="catalytic activity">
    <reaction evidence="1">
        <text>Thiol-dependent hydrolysis of ester, thioester, amide, peptide and isopeptide bonds formed by the C-terminal Gly of ubiquitin (a 76-residue protein attached to proteins as an intracellular targeting signal).</text>
        <dbReference type="EC" id="3.4.19.12"/>
    </reaction>
</comment>
<keyword evidence="7" id="KW-0175">Coiled coil</keyword>